<protein>
    <submittedName>
        <fullName evidence="2">Uncharacterized protein</fullName>
    </submittedName>
</protein>
<dbReference type="EMBL" id="MNCJ02000318">
    <property type="protein sequence ID" value="KAF5812872.1"/>
    <property type="molecule type" value="Genomic_DNA"/>
</dbReference>
<name>A0A9K3NTR5_HELAN</name>
<gene>
    <name evidence="2" type="ORF">HanXRQr2_Chr03g0091551</name>
</gene>
<proteinExistence type="predicted"/>
<evidence type="ECO:0000313" key="2">
    <source>
        <dbReference type="EMBL" id="KAF5812872.1"/>
    </source>
</evidence>
<evidence type="ECO:0000256" key="1">
    <source>
        <dbReference type="SAM" id="Phobius"/>
    </source>
</evidence>
<reference evidence="2" key="2">
    <citation type="submission" date="2020-06" db="EMBL/GenBank/DDBJ databases">
        <title>Helianthus annuus Genome sequencing and assembly Release 2.</title>
        <authorList>
            <person name="Gouzy J."/>
            <person name="Langlade N."/>
            <person name="Munos S."/>
        </authorList>
    </citation>
    <scope>NUCLEOTIDE SEQUENCE</scope>
    <source>
        <tissue evidence="2">Leaves</tissue>
    </source>
</reference>
<keyword evidence="1" id="KW-1133">Transmembrane helix</keyword>
<dbReference type="Proteomes" id="UP000215914">
    <property type="component" value="Unassembled WGS sequence"/>
</dbReference>
<feature type="transmembrane region" description="Helical" evidence="1">
    <location>
        <begin position="6"/>
        <end position="25"/>
    </location>
</feature>
<evidence type="ECO:0000313" key="3">
    <source>
        <dbReference type="Proteomes" id="UP000215914"/>
    </source>
</evidence>
<dbReference type="Gramene" id="mRNA:HanXRQr2_Chr03g0091551">
    <property type="protein sequence ID" value="mRNA:HanXRQr2_Chr03g0091551"/>
    <property type="gene ID" value="HanXRQr2_Chr03g0091551"/>
</dbReference>
<reference evidence="2" key="1">
    <citation type="journal article" date="2017" name="Nature">
        <title>The sunflower genome provides insights into oil metabolism, flowering and Asterid evolution.</title>
        <authorList>
            <person name="Badouin H."/>
            <person name="Gouzy J."/>
            <person name="Grassa C.J."/>
            <person name="Murat F."/>
            <person name="Staton S.E."/>
            <person name="Cottret L."/>
            <person name="Lelandais-Briere C."/>
            <person name="Owens G.L."/>
            <person name="Carrere S."/>
            <person name="Mayjonade B."/>
            <person name="Legrand L."/>
            <person name="Gill N."/>
            <person name="Kane N.C."/>
            <person name="Bowers J.E."/>
            <person name="Hubner S."/>
            <person name="Bellec A."/>
            <person name="Berard A."/>
            <person name="Berges H."/>
            <person name="Blanchet N."/>
            <person name="Boniface M.C."/>
            <person name="Brunel D."/>
            <person name="Catrice O."/>
            <person name="Chaidir N."/>
            <person name="Claudel C."/>
            <person name="Donnadieu C."/>
            <person name="Faraut T."/>
            <person name="Fievet G."/>
            <person name="Helmstetter N."/>
            <person name="King M."/>
            <person name="Knapp S.J."/>
            <person name="Lai Z."/>
            <person name="Le Paslier M.C."/>
            <person name="Lippi Y."/>
            <person name="Lorenzon L."/>
            <person name="Mandel J.R."/>
            <person name="Marage G."/>
            <person name="Marchand G."/>
            <person name="Marquand E."/>
            <person name="Bret-Mestries E."/>
            <person name="Morien E."/>
            <person name="Nambeesan S."/>
            <person name="Nguyen T."/>
            <person name="Pegot-Espagnet P."/>
            <person name="Pouilly N."/>
            <person name="Raftis F."/>
            <person name="Sallet E."/>
            <person name="Schiex T."/>
            <person name="Thomas J."/>
            <person name="Vandecasteele C."/>
            <person name="Vares D."/>
            <person name="Vear F."/>
            <person name="Vautrin S."/>
            <person name="Crespi M."/>
            <person name="Mangin B."/>
            <person name="Burke J.M."/>
            <person name="Salse J."/>
            <person name="Munos S."/>
            <person name="Vincourt P."/>
            <person name="Rieseberg L.H."/>
            <person name="Langlade N.B."/>
        </authorList>
    </citation>
    <scope>NUCLEOTIDE SEQUENCE</scope>
    <source>
        <tissue evidence="2">Leaves</tissue>
    </source>
</reference>
<keyword evidence="1" id="KW-0472">Membrane</keyword>
<sequence>MLIVVASYALKLSFSVFFYIFFFVLRSGPVHNAHRSIDLV</sequence>
<keyword evidence="3" id="KW-1185">Reference proteome</keyword>
<dbReference type="AlphaFoldDB" id="A0A9K3NTR5"/>
<organism evidence="2 3">
    <name type="scientific">Helianthus annuus</name>
    <name type="common">Common sunflower</name>
    <dbReference type="NCBI Taxonomy" id="4232"/>
    <lineage>
        <taxon>Eukaryota</taxon>
        <taxon>Viridiplantae</taxon>
        <taxon>Streptophyta</taxon>
        <taxon>Embryophyta</taxon>
        <taxon>Tracheophyta</taxon>
        <taxon>Spermatophyta</taxon>
        <taxon>Magnoliopsida</taxon>
        <taxon>eudicotyledons</taxon>
        <taxon>Gunneridae</taxon>
        <taxon>Pentapetalae</taxon>
        <taxon>asterids</taxon>
        <taxon>campanulids</taxon>
        <taxon>Asterales</taxon>
        <taxon>Asteraceae</taxon>
        <taxon>Asteroideae</taxon>
        <taxon>Heliantheae alliance</taxon>
        <taxon>Heliantheae</taxon>
        <taxon>Helianthus</taxon>
    </lineage>
</organism>
<keyword evidence="1" id="KW-0812">Transmembrane</keyword>
<comment type="caution">
    <text evidence="2">The sequence shown here is derived from an EMBL/GenBank/DDBJ whole genome shotgun (WGS) entry which is preliminary data.</text>
</comment>
<accession>A0A9K3NTR5</accession>